<dbReference type="GO" id="GO:0009986">
    <property type="term" value="C:cell surface"/>
    <property type="evidence" value="ECO:0007669"/>
    <property type="project" value="TreeGrafter"/>
</dbReference>
<dbReference type="OrthoDB" id="412536at2759"/>
<organism evidence="10 11">
    <name type="scientific">Aspergillus terreus</name>
    <dbReference type="NCBI Taxonomy" id="33178"/>
    <lineage>
        <taxon>Eukaryota</taxon>
        <taxon>Fungi</taxon>
        <taxon>Dikarya</taxon>
        <taxon>Ascomycota</taxon>
        <taxon>Pezizomycotina</taxon>
        <taxon>Eurotiomycetes</taxon>
        <taxon>Eurotiomycetidae</taxon>
        <taxon>Eurotiales</taxon>
        <taxon>Aspergillaceae</taxon>
        <taxon>Aspergillus</taxon>
        <taxon>Aspergillus subgen. Circumdati</taxon>
    </lineage>
</organism>
<dbReference type="InterPro" id="IPR017853">
    <property type="entry name" value="GH"/>
</dbReference>
<dbReference type="GO" id="GO:0005978">
    <property type="term" value="P:glycogen biosynthetic process"/>
    <property type="evidence" value="ECO:0007669"/>
    <property type="project" value="UniProtKB-UniPathway"/>
</dbReference>
<dbReference type="VEuPathDB" id="FungiDB:ATEG_09802"/>
<evidence type="ECO:0000313" key="10">
    <source>
        <dbReference type="EMBL" id="GFF20975.1"/>
    </source>
</evidence>
<dbReference type="Gene3D" id="3.20.20.80">
    <property type="entry name" value="Glycosidases"/>
    <property type="match status" value="1"/>
</dbReference>
<keyword evidence="6 9" id="KW-0326">Glycosidase</keyword>
<sequence>MRIQIAALAALLEGAWALTCPGTFQSISAADYVGKLKPGWNLGNTLDAVPDEGSWNNAPVQASTFDVVKAAGFKSVRLPVTWADHFNGSSPDWTVDPAWLQRVSDVVDMITSRDLYTIVNVHHDSWQWADVTASGANLTMIEEKFYRLWYQIGTTLGCKSSLVAFEPINEPPCNTAEDAAEINKLNQIFLKAINDAGGFNPKRVVTLVGGGEDSVKTSQWFKLPPNITNPYAIQFHYYSPYDFIFSAWGKTIWGSDAEKSTLETDFKLMRNNFTNVPLVLGEFDASPTNTEPAARWKYTDYLEQIAAQYDIATILWDNGVDHLDRTTGVWRDPTSIEILTNTPGTARNSLPDSTTDAAATTQSSSAYIFHRVGTPVASQTLPFLFNGNTLVSIRNANGTTLRNGADYTVSDANIVFSAAYLSRVYSATTAPGVRETLTLKFSAGASPTIQIVQWDTPTLAKTSAAASSASGSDLSIPITWKGLAKPAAVKALTAGGTYLVDDWTQYLGPLQQARTTYSSQWNWDASNVIITSAAVDAVVSTGQSTVFTFEFYPRVNGTANTVNFTLTV</sequence>
<evidence type="ECO:0000256" key="8">
    <source>
        <dbReference type="ARBA" id="ARBA00023326"/>
    </source>
</evidence>
<evidence type="ECO:0000256" key="3">
    <source>
        <dbReference type="ARBA" id="ARBA00022801"/>
    </source>
</evidence>
<dbReference type="InterPro" id="IPR005102">
    <property type="entry name" value="Carbo-bd_X2"/>
</dbReference>
<dbReference type="FunFam" id="2.60.40.10:FF:002413">
    <property type="entry name" value="Extracellular endoglucanase, putative"/>
    <property type="match status" value="1"/>
</dbReference>
<dbReference type="Pfam" id="PF03442">
    <property type="entry name" value="CBM_X2"/>
    <property type="match status" value="1"/>
</dbReference>
<dbReference type="InterPro" id="IPR013783">
    <property type="entry name" value="Ig-like_fold"/>
</dbReference>
<dbReference type="Gene3D" id="2.60.40.10">
    <property type="entry name" value="Immunoglobulins"/>
    <property type="match status" value="1"/>
</dbReference>
<dbReference type="SUPFAM" id="SSF81296">
    <property type="entry name" value="E set domains"/>
    <property type="match status" value="1"/>
</dbReference>
<gene>
    <name evidence="10" type="ORF">ATEIFO6365_0013030900</name>
</gene>
<evidence type="ECO:0000256" key="5">
    <source>
        <dbReference type="ARBA" id="ARBA00023277"/>
    </source>
</evidence>
<accession>A0A5M3ZGE8</accession>
<protein>
    <submittedName>
        <fullName evidence="10">Endoglucanase B</fullName>
    </submittedName>
</protein>
<dbReference type="GO" id="GO:0008422">
    <property type="term" value="F:beta-glucosidase activity"/>
    <property type="evidence" value="ECO:0007669"/>
    <property type="project" value="TreeGrafter"/>
</dbReference>
<dbReference type="InterPro" id="IPR050386">
    <property type="entry name" value="Glycosyl_hydrolase_5"/>
</dbReference>
<dbReference type="PANTHER" id="PTHR31297:SF41">
    <property type="entry name" value="ENDOGLUCANASE, PUTATIVE (AFU_ORTHOLOGUE AFUA_5G01830)-RELATED"/>
    <property type="match status" value="1"/>
</dbReference>
<dbReference type="GO" id="GO:0005576">
    <property type="term" value="C:extracellular region"/>
    <property type="evidence" value="ECO:0007669"/>
    <property type="project" value="TreeGrafter"/>
</dbReference>
<dbReference type="EMBL" id="BLJY01000013">
    <property type="protein sequence ID" value="GFF20975.1"/>
    <property type="molecule type" value="Genomic_DNA"/>
</dbReference>
<evidence type="ECO:0000256" key="1">
    <source>
        <dbReference type="ARBA" id="ARBA00005641"/>
    </source>
</evidence>
<dbReference type="InterPro" id="IPR014756">
    <property type="entry name" value="Ig_E-set"/>
</dbReference>
<keyword evidence="4" id="KW-0136">Cellulose degradation</keyword>
<name>A0A5M3ZGE8_ASPTE</name>
<evidence type="ECO:0000256" key="9">
    <source>
        <dbReference type="RuleBase" id="RU361153"/>
    </source>
</evidence>
<comment type="similarity">
    <text evidence="1 9">Belongs to the glycosyl hydrolase 5 (cellulase A) family.</text>
</comment>
<reference evidence="10 11" key="1">
    <citation type="submission" date="2020-01" db="EMBL/GenBank/DDBJ databases">
        <title>Aspergillus terreus IFO 6365 whole genome shotgun sequence.</title>
        <authorList>
            <person name="Kanamasa S."/>
            <person name="Takahashi H."/>
        </authorList>
    </citation>
    <scope>NUCLEOTIDE SEQUENCE [LARGE SCALE GENOMIC DNA]</scope>
    <source>
        <strain evidence="10 11">IFO 6365</strain>
    </source>
</reference>
<dbReference type="GO" id="GO:0030245">
    <property type="term" value="P:cellulose catabolic process"/>
    <property type="evidence" value="ECO:0007669"/>
    <property type="project" value="UniProtKB-KW"/>
</dbReference>
<dbReference type="InterPro" id="IPR016282">
    <property type="entry name" value="Glyco_hydro_5_endoGlcnase_B"/>
</dbReference>
<dbReference type="InterPro" id="IPR001547">
    <property type="entry name" value="Glyco_hydro_5"/>
</dbReference>
<dbReference type="PIRSF" id="PIRSF001043">
    <property type="entry name" value="Endoglucanase_B"/>
    <property type="match status" value="1"/>
</dbReference>
<dbReference type="GO" id="GO:0071555">
    <property type="term" value="P:cell wall organization"/>
    <property type="evidence" value="ECO:0007669"/>
    <property type="project" value="UniProtKB-KW"/>
</dbReference>
<keyword evidence="8" id="KW-0624">Polysaccharide degradation</keyword>
<dbReference type="FunFam" id="3.20.20.80:FF:000152">
    <property type="entry name" value="Extracellular endoglucanase"/>
    <property type="match status" value="1"/>
</dbReference>
<keyword evidence="7" id="KW-0961">Cell wall biogenesis/degradation</keyword>
<evidence type="ECO:0000256" key="2">
    <source>
        <dbReference type="ARBA" id="ARBA00022729"/>
    </source>
</evidence>
<keyword evidence="3 9" id="KW-0378">Hydrolase</keyword>
<dbReference type="Pfam" id="PF00150">
    <property type="entry name" value="Cellulase"/>
    <property type="match status" value="1"/>
</dbReference>
<dbReference type="Proteomes" id="UP000452235">
    <property type="component" value="Unassembled WGS sequence"/>
</dbReference>
<dbReference type="PANTHER" id="PTHR31297">
    <property type="entry name" value="GLUCAN ENDO-1,6-BETA-GLUCOSIDASE B"/>
    <property type="match status" value="1"/>
</dbReference>
<dbReference type="SUPFAM" id="SSF51445">
    <property type="entry name" value="(Trans)glycosidases"/>
    <property type="match status" value="1"/>
</dbReference>
<evidence type="ECO:0000256" key="7">
    <source>
        <dbReference type="ARBA" id="ARBA00023316"/>
    </source>
</evidence>
<keyword evidence="2" id="KW-0732">Signal</keyword>
<keyword evidence="11" id="KW-1185">Reference proteome</keyword>
<dbReference type="AlphaFoldDB" id="A0A5M3ZGE8"/>
<keyword evidence="5" id="KW-0119">Carbohydrate metabolism</keyword>
<evidence type="ECO:0000256" key="4">
    <source>
        <dbReference type="ARBA" id="ARBA00023001"/>
    </source>
</evidence>
<evidence type="ECO:0000256" key="6">
    <source>
        <dbReference type="ARBA" id="ARBA00023295"/>
    </source>
</evidence>
<evidence type="ECO:0000313" key="11">
    <source>
        <dbReference type="Proteomes" id="UP000452235"/>
    </source>
</evidence>
<dbReference type="UniPathway" id="UPA00164"/>
<proteinExistence type="inferred from homology"/>
<comment type="caution">
    <text evidence="10">The sequence shown here is derived from an EMBL/GenBank/DDBJ whole genome shotgun (WGS) entry which is preliminary data.</text>
</comment>